<evidence type="ECO:0000256" key="8">
    <source>
        <dbReference type="PROSITE-ProRule" id="PRU00221"/>
    </source>
</evidence>
<evidence type="ECO:0000256" key="4">
    <source>
        <dbReference type="ARBA" id="ARBA00022737"/>
    </source>
</evidence>
<evidence type="ECO:0000313" key="10">
    <source>
        <dbReference type="Proteomes" id="UP000245884"/>
    </source>
</evidence>
<dbReference type="GO" id="GO:0003743">
    <property type="term" value="F:translation initiation factor activity"/>
    <property type="evidence" value="ECO:0007669"/>
    <property type="project" value="UniProtKB-UniRule"/>
</dbReference>
<keyword evidence="4" id="KW-0677">Repeat</keyword>
<comment type="subcellular location">
    <subcellularLocation>
        <location evidence="7">Cytoplasm</location>
    </subcellularLocation>
</comment>
<accession>A0A316UN44</accession>
<gene>
    <name evidence="7" type="primary">TIF34</name>
    <name evidence="9" type="ORF">BDZ90DRAFT_280184</name>
</gene>
<keyword evidence="2 7" id="KW-0396">Initiation factor</keyword>
<sequence>MNVGPDWLHRRRHRLLLRFDLTDSCEIMRPILLSGHERSLNQIKYNREGDLLFSVSKDQVVNAWFSHNGERLGTYEGHNGTVWSVDVDATSTLLVTGSADNTLRLWEVATGKELYQWEFPTAIKRVAWSEDSTQILAITEARMGYKGALRTFNINRTEGEWSRQSRDPARTITFSGPKATVAAFAACDEYIVTGHEDGKVAMYYHDAKEPETGIDSELEETSVSAHEGIITDIQMSRDRTYCITSGKDKTAKVIGLDPLQVLKTFVTETPLNSAALHPTRPYVIVGGGQEAMNVTTTSARQGRFEARFWHIVFEEEVARIPGHFGPLNTIAISPNGRGYASGGEDGYVRMYAFDDTFFRARPYGNELDVGEGEL</sequence>
<comment type="similarity">
    <text evidence="7">Belongs to the eIF-3 subunit I family.</text>
</comment>
<dbReference type="Pfam" id="PF24805">
    <property type="entry name" value="EIF3I"/>
    <property type="match status" value="1"/>
</dbReference>
<evidence type="ECO:0000256" key="7">
    <source>
        <dbReference type="HAMAP-Rule" id="MF_03008"/>
    </source>
</evidence>
<comment type="similarity">
    <text evidence="6">Belongs to the WD repeat STRAP family.</text>
</comment>
<dbReference type="SUPFAM" id="SSF50978">
    <property type="entry name" value="WD40 repeat-like"/>
    <property type="match status" value="1"/>
</dbReference>
<dbReference type="AlphaFoldDB" id="A0A316UN44"/>
<dbReference type="OrthoDB" id="24966at2759"/>
<organism evidence="9 10">
    <name type="scientific">Jaminaea rosea</name>
    <dbReference type="NCBI Taxonomy" id="1569628"/>
    <lineage>
        <taxon>Eukaryota</taxon>
        <taxon>Fungi</taxon>
        <taxon>Dikarya</taxon>
        <taxon>Basidiomycota</taxon>
        <taxon>Ustilaginomycotina</taxon>
        <taxon>Exobasidiomycetes</taxon>
        <taxon>Microstromatales</taxon>
        <taxon>Microstromatales incertae sedis</taxon>
        <taxon>Jaminaea</taxon>
    </lineage>
</organism>
<feature type="repeat" description="WD" evidence="8">
    <location>
        <begin position="33"/>
        <end position="74"/>
    </location>
</feature>
<keyword evidence="1 7" id="KW-0963">Cytoplasm</keyword>
<dbReference type="GO" id="GO:0003723">
    <property type="term" value="F:RNA binding"/>
    <property type="evidence" value="ECO:0007669"/>
    <property type="project" value="TreeGrafter"/>
</dbReference>
<reference evidence="9 10" key="1">
    <citation type="journal article" date="2018" name="Mol. Biol. Evol.">
        <title>Broad Genomic Sampling Reveals a Smut Pathogenic Ancestry of the Fungal Clade Ustilaginomycotina.</title>
        <authorList>
            <person name="Kijpornyongpan T."/>
            <person name="Mondo S.J."/>
            <person name="Barry K."/>
            <person name="Sandor L."/>
            <person name="Lee J."/>
            <person name="Lipzen A."/>
            <person name="Pangilinan J."/>
            <person name="LaButti K."/>
            <person name="Hainaut M."/>
            <person name="Henrissat B."/>
            <person name="Grigoriev I.V."/>
            <person name="Spatafora J.W."/>
            <person name="Aime M.C."/>
        </authorList>
    </citation>
    <scope>NUCLEOTIDE SEQUENCE [LARGE SCALE GENOMIC DNA]</scope>
    <source>
        <strain evidence="9 10">MCA 5214</strain>
    </source>
</reference>
<dbReference type="GO" id="GO:0016282">
    <property type="term" value="C:eukaryotic 43S preinitiation complex"/>
    <property type="evidence" value="ECO:0007669"/>
    <property type="project" value="UniProtKB-UniRule"/>
</dbReference>
<dbReference type="PANTHER" id="PTHR19877">
    <property type="entry name" value="EUKARYOTIC TRANSLATION INITIATION FACTOR 3 SUBUNIT I"/>
    <property type="match status" value="1"/>
</dbReference>
<dbReference type="InterPro" id="IPR027525">
    <property type="entry name" value="eIF3i"/>
</dbReference>
<dbReference type="PANTHER" id="PTHR19877:SF1">
    <property type="entry name" value="EUKARYOTIC TRANSLATION INITIATION FACTOR 3 SUBUNIT I"/>
    <property type="match status" value="1"/>
</dbReference>
<dbReference type="STRING" id="1569628.A0A316UN44"/>
<evidence type="ECO:0000256" key="2">
    <source>
        <dbReference type="ARBA" id="ARBA00022540"/>
    </source>
</evidence>
<comment type="function">
    <text evidence="7">Component of the eukaryotic translation initiation factor 3 (eIF-3) complex, which is involved in protein synthesis of a specialized repertoire of mRNAs and, together with other initiation factors, stimulates binding of mRNA and methionyl-tRNAi to the 40S ribosome. The eIF-3 complex specifically targets and initiates translation of a subset of mRNAs involved in cell proliferation.</text>
</comment>
<dbReference type="HAMAP" id="MF_03008">
    <property type="entry name" value="eIF3i"/>
    <property type="match status" value="1"/>
</dbReference>
<evidence type="ECO:0000313" key="9">
    <source>
        <dbReference type="EMBL" id="PWN26686.1"/>
    </source>
</evidence>
<protein>
    <recommendedName>
        <fullName evidence="7">Eukaryotic translation initiation factor 3 subunit I</fullName>
        <shortName evidence="7">eIF3i</shortName>
    </recommendedName>
    <alternativeName>
        <fullName evidence="7">Eukaryotic translation initiation factor 3 39 kDa subunit homolog</fullName>
        <shortName evidence="7">eIF-3 39 kDa subunit homolog</shortName>
    </alternativeName>
</protein>
<dbReference type="GO" id="GO:0071541">
    <property type="term" value="C:eukaryotic translation initiation factor 3 complex, eIF3m"/>
    <property type="evidence" value="ECO:0007669"/>
    <property type="project" value="TreeGrafter"/>
</dbReference>
<dbReference type="EMBL" id="KZ819670">
    <property type="protein sequence ID" value="PWN26686.1"/>
    <property type="molecule type" value="Genomic_DNA"/>
</dbReference>
<keyword evidence="10" id="KW-1185">Reference proteome</keyword>
<dbReference type="InterPro" id="IPR019775">
    <property type="entry name" value="WD40_repeat_CS"/>
</dbReference>
<evidence type="ECO:0000256" key="5">
    <source>
        <dbReference type="ARBA" id="ARBA00022917"/>
    </source>
</evidence>
<dbReference type="InterPro" id="IPR001680">
    <property type="entry name" value="WD40_rpt"/>
</dbReference>
<dbReference type="GO" id="GO:0001732">
    <property type="term" value="P:formation of cytoplasmic translation initiation complex"/>
    <property type="evidence" value="ECO:0007669"/>
    <property type="project" value="UniProtKB-UniRule"/>
</dbReference>
<feature type="repeat" description="WD" evidence="8">
    <location>
        <begin position="320"/>
        <end position="351"/>
    </location>
</feature>
<dbReference type="PROSITE" id="PS00678">
    <property type="entry name" value="WD_REPEATS_1"/>
    <property type="match status" value="1"/>
</dbReference>
<dbReference type="PROSITE" id="PS50082">
    <property type="entry name" value="WD_REPEATS_2"/>
    <property type="match status" value="3"/>
</dbReference>
<name>A0A316UN44_9BASI</name>
<dbReference type="Gene3D" id="2.130.10.10">
    <property type="entry name" value="YVTN repeat-like/Quinoprotein amine dehydrogenase"/>
    <property type="match status" value="1"/>
</dbReference>
<dbReference type="PROSITE" id="PS50294">
    <property type="entry name" value="WD_REPEATS_REGION"/>
    <property type="match status" value="2"/>
</dbReference>
<keyword evidence="3 8" id="KW-0853">WD repeat</keyword>
<dbReference type="SMART" id="SM00320">
    <property type="entry name" value="WD40"/>
    <property type="match status" value="6"/>
</dbReference>
<dbReference type="InterPro" id="IPR036322">
    <property type="entry name" value="WD40_repeat_dom_sf"/>
</dbReference>
<evidence type="ECO:0000256" key="3">
    <source>
        <dbReference type="ARBA" id="ARBA00022574"/>
    </source>
</evidence>
<feature type="repeat" description="WD" evidence="8">
    <location>
        <begin position="75"/>
        <end position="116"/>
    </location>
</feature>
<dbReference type="GO" id="GO:0033290">
    <property type="term" value="C:eukaryotic 48S preinitiation complex"/>
    <property type="evidence" value="ECO:0007669"/>
    <property type="project" value="UniProtKB-UniRule"/>
</dbReference>
<keyword evidence="5 7" id="KW-0648">Protein biosynthesis</keyword>
<dbReference type="InterPro" id="IPR015943">
    <property type="entry name" value="WD40/YVTN_repeat-like_dom_sf"/>
</dbReference>
<dbReference type="Proteomes" id="UP000245884">
    <property type="component" value="Unassembled WGS sequence"/>
</dbReference>
<proteinExistence type="inferred from homology"/>
<evidence type="ECO:0000256" key="1">
    <source>
        <dbReference type="ARBA" id="ARBA00022490"/>
    </source>
</evidence>
<comment type="subunit">
    <text evidence="7">Component of the eukaryotic translation initiation factor 3 (eIF-3) complex.</text>
</comment>
<evidence type="ECO:0000256" key="6">
    <source>
        <dbReference type="ARBA" id="ARBA00038394"/>
    </source>
</evidence>